<dbReference type="InParanoid" id="E3MSD3"/>
<dbReference type="eggNOG" id="KOG3743">
    <property type="taxonomic scope" value="Eukaryota"/>
</dbReference>
<feature type="compositionally biased region" description="Pro residues" evidence="1">
    <location>
        <begin position="183"/>
        <end position="196"/>
    </location>
</feature>
<evidence type="ECO:0000313" key="2">
    <source>
        <dbReference type="EMBL" id="EFP08274.1"/>
    </source>
</evidence>
<name>E3MSD3_CAERE</name>
<dbReference type="HOGENOM" id="CLU_774434_0_0_1"/>
<dbReference type="EMBL" id="DS268472">
    <property type="protein sequence ID" value="EFP08274.1"/>
    <property type="molecule type" value="Genomic_DNA"/>
</dbReference>
<dbReference type="OMA" id="DFHAPPI"/>
<dbReference type="STRING" id="31234.E3MSD3"/>
<keyword evidence="3" id="KW-1185">Reference proteome</keyword>
<feature type="region of interest" description="Disordered" evidence="1">
    <location>
        <begin position="84"/>
        <end position="131"/>
    </location>
</feature>
<feature type="region of interest" description="Disordered" evidence="1">
    <location>
        <begin position="177"/>
        <end position="215"/>
    </location>
</feature>
<dbReference type="AlphaFoldDB" id="E3MSD3"/>
<evidence type="ECO:0000313" key="3">
    <source>
        <dbReference type="Proteomes" id="UP000008281"/>
    </source>
</evidence>
<feature type="compositionally biased region" description="Low complexity" evidence="1">
    <location>
        <begin position="206"/>
        <end position="215"/>
    </location>
</feature>
<proteinExistence type="predicted"/>
<reference evidence="2" key="1">
    <citation type="submission" date="2007-07" db="EMBL/GenBank/DDBJ databases">
        <title>PCAP assembly of the Caenorhabditis remanei genome.</title>
        <authorList>
            <consortium name="The Caenorhabditis remanei Sequencing Consortium"/>
            <person name="Wilson R.K."/>
        </authorList>
    </citation>
    <scope>NUCLEOTIDE SEQUENCE [LARGE SCALE GENOMIC DNA]</scope>
    <source>
        <strain evidence="2">PB4641</strain>
    </source>
</reference>
<protein>
    <submittedName>
        <fullName evidence="2">Uncharacterized protein</fullName>
    </submittedName>
</protein>
<dbReference type="OrthoDB" id="5899128at2759"/>
<organism evidence="3">
    <name type="scientific">Caenorhabditis remanei</name>
    <name type="common">Caenorhabditis vulgaris</name>
    <dbReference type="NCBI Taxonomy" id="31234"/>
    <lineage>
        <taxon>Eukaryota</taxon>
        <taxon>Metazoa</taxon>
        <taxon>Ecdysozoa</taxon>
        <taxon>Nematoda</taxon>
        <taxon>Chromadorea</taxon>
        <taxon>Rhabditida</taxon>
        <taxon>Rhabditina</taxon>
        <taxon>Rhabditomorpha</taxon>
        <taxon>Rhabditoidea</taxon>
        <taxon>Rhabditidae</taxon>
        <taxon>Peloderinae</taxon>
        <taxon>Caenorhabditis</taxon>
    </lineage>
</organism>
<evidence type="ECO:0000256" key="1">
    <source>
        <dbReference type="SAM" id="MobiDB-lite"/>
    </source>
</evidence>
<sequence length="358" mass="38862">MSLTYNADENYYEPPLTPQPTWDLPCTYEQLGRPEHNLDKFIEAMFQSVSPAATTPGPGQIVALQQIQALMALQLQQNNIFPKVDDHSSSPTPEMASPSAKRIKLSPNTSNHSDVSVASTSKGVNGEAKKSPKIFRNHRPFFFGHPRASTIPALGIFASDIPRRELLLLREDPPSRLDFHAPPIHPVPSSPSPPTPRDSEMDYHQSSSVASSESSTASTVAAAAAAAAAASIHQHHHPHHLTMMIDEKPNLSALYCDDGLLSRSLTDMVSSGGYDSSSSALSAAASMCYPTPDAYYYHPPIPPQPPQQQQGFGPTDAWLQMQMQPTYHNFSNTVVSTNSPLPNHLLSYGGQPSFESLA</sequence>
<dbReference type="Proteomes" id="UP000008281">
    <property type="component" value="Unassembled WGS sequence"/>
</dbReference>
<feature type="compositionally biased region" description="Polar residues" evidence="1">
    <location>
        <begin position="106"/>
        <end position="123"/>
    </location>
</feature>
<gene>
    <name evidence="2" type="ORF">CRE_16914</name>
</gene>
<accession>E3MSD3</accession>